<evidence type="ECO:0000313" key="3">
    <source>
        <dbReference type="Proteomes" id="UP001336835"/>
    </source>
</evidence>
<keyword evidence="3" id="KW-1185">Reference proteome</keyword>
<protein>
    <submittedName>
        <fullName evidence="2">Uncharacterized protein</fullName>
    </submittedName>
</protein>
<feature type="region of interest" description="Disordered" evidence="1">
    <location>
        <begin position="34"/>
        <end position="59"/>
    </location>
</feature>
<name>A0ABU7I5J8_9SPHI</name>
<dbReference type="EMBL" id="JAZDQT010000001">
    <property type="protein sequence ID" value="MEE1944591.1"/>
    <property type="molecule type" value="Genomic_DNA"/>
</dbReference>
<dbReference type="RefSeq" id="WP_330106959.1">
    <property type="nucleotide sequence ID" value="NZ_JAZDQT010000001.1"/>
</dbReference>
<proteinExistence type="predicted"/>
<sequence length="59" mass="6761">MLNGITPDQFTVATIGHGIEHDVNIADIKSIKNRKEGKKMQETLKLPQQKRKQKLCPKY</sequence>
<gene>
    <name evidence="2" type="ORF">VRU48_05695</name>
</gene>
<dbReference type="Proteomes" id="UP001336835">
    <property type="component" value="Unassembled WGS sequence"/>
</dbReference>
<evidence type="ECO:0000256" key="1">
    <source>
        <dbReference type="SAM" id="MobiDB-lite"/>
    </source>
</evidence>
<reference evidence="2 3" key="1">
    <citation type="submission" date="2024-01" db="EMBL/GenBank/DDBJ databases">
        <title>Pedobacter sp. nov., isolated from fresh soil.</title>
        <authorList>
            <person name="Le N.T.T."/>
        </authorList>
    </citation>
    <scope>NUCLEOTIDE SEQUENCE [LARGE SCALE GENOMIC DNA]</scope>
    <source>
        <strain evidence="2 3">KR3-3</strain>
    </source>
</reference>
<feature type="compositionally biased region" description="Basic residues" evidence="1">
    <location>
        <begin position="48"/>
        <end position="59"/>
    </location>
</feature>
<organism evidence="2 3">
    <name type="scientific">Pedobacter albus</name>
    <dbReference type="NCBI Taxonomy" id="3113905"/>
    <lineage>
        <taxon>Bacteria</taxon>
        <taxon>Pseudomonadati</taxon>
        <taxon>Bacteroidota</taxon>
        <taxon>Sphingobacteriia</taxon>
        <taxon>Sphingobacteriales</taxon>
        <taxon>Sphingobacteriaceae</taxon>
        <taxon>Pedobacter</taxon>
    </lineage>
</organism>
<accession>A0ABU7I5J8</accession>
<evidence type="ECO:0000313" key="2">
    <source>
        <dbReference type="EMBL" id="MEE1944591.1"/>
    </source>
</evidence>
<comment type="caution">
    <text evidence="2">The sequence shown here is derived from an EMBL/GenBank/DDBJ whole genome shotgun (WGS) entry which is preliminary data.</text>
</comment>